<keyword evidence="4" id="KW-1185">Reference proteome</keyword>
<dbReference type="Pfam" id="PF03960">
    <property type="entry name" value="ArsC"/>
    <property type="match status" value="1"/>
</dbReference>
<evidence type="ECO:0000256" key="2">
    <source>
        <dbReference type="PROSITE-ProRule" id="PRU01282"/>
    </source>
</evidence>
<dbReference type="AlphaFoldDB" id="A0A2T4JHP5"/>
<proteinExistence type="inferred from homology"/>
<comment type="caution">
    <text evidence="3">The sequence shown here is derived from an EMBL/GenBank/DDBJ whole genome shotgun (WGS) entry which is preliminary data.</text>
</comment>
<dbReference type="OrthoDB" id="9803749at2"/>
<dbReference type="Gene3D" id="3.40.30.10">
    <property type="entry name" value="Glutaredoxin"/>
    <property type="match status" value="1"/>
</dbReference>
<comment type="similarity">
    <text evidence="1 2">Belongs to the ArsC family.</text>
</comment>
<dbReference type="RefSeq" id="WP_107325183.1">
    <property type="nucleotide sequence ID" value="NZ_NHSP01000041.1"/>
</dbReference>
<gene>
    <name evidence="3" type="ORF">C5F46_09855</name>
</gene>
<dbReference type="Proteomes" id="UP000241899">
    <property type="component" value="Unassembled WGS sequence"/>
</dbReference>
<evidence type="ECO:0000313" key="3">
    <source>
        <dbReference type="EMBL" id="PTE17297.1"/>
    </source>
</evidence>
<name>A0A2T4JHP5_9RHOB</name>
<sequence length="107" mass="11697">MILYGIPNCDTCRKADTALRAAGHMVEFRDVRKVPLSSAERAEFLAAFGDRLINRASTTWRALPEAERAADADTLLAAHPTLMKRPVIRGAVLTLGWGAEVQARHAV</sequence>
<reference evidence="3 4" key="1">
    <citation type="submission" date="2018-03" db="EMBL/GenBank/DDBJ databases">
        <title>Rhodobacter veldkampii.</title>
        <authorList>
            <person name="Meyer T.E."/>
            <person name="Miller S."/>
            <person name="Lodha T."/>
            <person name="Gandham S."/>
            <person name="Chintalapati S."/>
            <person name="Chintalapati V.R."/>
        </authorList>
    </citation>
    <scope>NUCLEOTIDE SEQUENCE [LARGE SCALE GENOMIC DNA]</scope>
    <source>
        <strain evidence="3 4">DSM 11550</strain>
    </source>
</reference>
<dbReference type="PANTHER" id="PTHR30041">
    <property type="entry name" value="ARSENATE REDUCTASE"/>
    <property type="match status" value="1"/>
</dbReference>
<dbReference type="PANTHER" id="PTHR30041:SF8">
    <property type="entry name" value="PROTEIN YFFB"/>
    <property type="match status" value="1"/>
</dbReference>
<accession>A0A2T4JHP5</accession>
<dbReference type="InterPro" id="IPR036249">
    <property type="entry name" value="Thioredoxin-like_sf"/>
</dbReference>
<evidence type="ECO:0000313" key="4">
    <source>
        <dbReference type="Proteomes" id="UP000241899"/>
    </source>
</evidence>
<protein>
    <submittedName>
        <fullName evidence="3">Arsenate reductase</fullName>
    </submittedName>
</protein>
<dbReference type="EMBL" id="PZKF01000020">
    <property type="protein sequence ID" value="PTE17297.1"/>
    <property type="molecule type" value="Genomic_DNA"/>
</dbReference>
<dbReference type="PROSITE" id="PS51353">
    <property type="entry name" value="ARSC"/>
    <property type="match status" value="1"/>
</dbReference>
<dbReference type="SUPFAM" id="SSF52833">
    <property type="entry name" value="Thioredoxin-like"/>
    <property type="match status" value="1"/>
</dbReference>
<evidence type="ECO:0000256" key="1">
    <source>
        <dbReference type="ARBA" id="ARBA00007198"/>
    </source>
</evidence>
<organism evidence="3 4">
    <name type="scientific">Phaeovulum veldkampii DSM 11550</name>
    <dbReference type="NCBI Taxonomy" id="1185920"/>
    <lineage>
        <taxon>Bacteria</taxon>
        <taxon>Pseudomonadati</taxon>
        <taxon>Pseudomonadota</taxon>
        <taxon>Alphaproteobacteria</taxon>
        <taxon>Rhodobacterales</taxon>
        <taxon>Paracoccaceae</taxon>
        <taxon>Phaeovulum</taxon>
    </lineage>
</organism>
<dbReference type="InterPro" id="IPR006660">
    <property type="entry name" value="Arsenate_reductase-like"/>
</dbReference>